<organism evidence="1 2">
    <name type="scientific">Hymenobacter swuensis DY53</name>
    <dbReference type="NCBI Taxonomy" id="1227739"/>
    <lineage>
        <taxon>Bacteria</taxon>
        <taxon>Pseudomonadati</taxon>
        <taxon>Bacteroidota</taxon>
        <taxon>Cytophagia</taxon>
        <taxon>Cytophagales</taxon>
        <taxon>Hymenobacteraceae</taxon>
        <taxon>Hymenobacter</taxon>
    </lineage>
</organism>
<keyword evidence="2" id="KW-1185">Reference proteome</keyword>
<dbReference type="AlphaFoldDB" id="W8F269"/>
<dbReference type="KEGG" id="hsw:Hsw_3874"/>
<gene>
    <name evidence="1" type="ORF">Hsw_3874</name>
</gene>
<proteinExistence type="predicted"/>
<dbReference type="EMBL" id="CP007145">
    <property type="protein sequence ID" value="AHJ99469.1"/>
    <property type="molecule type" value="Genomic_DNA"/>
</dbReference>
<evidence type="ECO:0000313" key="2">
    <source>
        <dbReference type="Proteomes" id="UP000019423"/>
    </source>
</evidence>
<dbReference type="STRING" id="1227739.Hsw_3874"/>
<dbReference type="HOGENOM" id="CLU_3184638_0_0_10"/>
<name>W8F269_9BACT</name>
<dbReference type="Proteomes" id="UP000019423">
    <property type="component" value="Chromosome"/>
</dbReference>
<accession>W8F269</accession>
<sequence length="46" mass="5026">MWHRITGLSARKESHRVQFPSCRLAAPPLAPAGRGAVLRFGGRAQN</sequence>
<evidence type="ECO:0000313" key="1">
    <source>
        <dbReference type="EMBL" id="AHJ99469.1"/>
    </source>
</evidence>
<reference evidence="1 2" key="1">
    <citation type="submission" date="2014-01" db="EMBL/GenBank/DDBJ databases">
        <title>Complete genome sequence of ionizing-radiation resistance bacterium Hymenobacter swuensis DY53.</title>
        <authorList>
            <person name="Jung J.-H."/>
            <person name="Jeong S.-W."/>
            <person name="Joe M.-H."/>
            <person name="Cho y.-j."/>
            <person name="Kim M.-K."/>
            <person name="Lim S.-Y."/>
        </authorList>
    </citation>
    <scope>NUCLEOTIDE SEQUENCE [LARGE SCALE GENOMIC DNA]</scope>
    <source>
        <strain evidence="1 2">DY53</strain>
    </source>
</reference>
<protein>
    <submittedName>
        <fullName evidence="1">Uncharacterized protein</fullName>
    </submittedName>
</protein>